<dbReference type="PANTHER" id="PTHR14614:SF104">
    <property type="entry name" value="N-METHYLTRANSFERASE, PUTATIVE (AFU_ORTHOLOGUE AFUA_1G17750)-RELATED"/>
    <property type="match status" value="1"/>
</dbReference>
<reference evidence="6 7" key="1">
    <citation type="journal article" date="2023" name="Res Sq">
        <title>Genomic and morphological characterization of Knufia obscura isolated from the Mars 2020 spacecraft assembly facility.</title>
        <authorList>
            <person name="Chander A.M."/>
            <person name="Teixeira M.M."/>
            <person name="Singh N.K."/>
            <person name="Williams M.P."/>
            <person name="Parker C.W."/>
            <person name="Leo P."/>
            <person name="Stajich J.E."/>
            <person name="Torok T."/>
            <person name="Tighe S."/>
            <person name="Mason C.E."/>
            <person name="Venkateswaran K."/>
        </authorList>
    </citation>
    <scope>NUCLEOTIDE SEQUENCE [LARGE SCALE GENOMIC DNA]</scope>
    <source>
        <strain evidence="6 7">CCFEE 5817</strain>
    </source>
</reference>
<dbReference type="Gene3D" id="3.40.50.150">
    <property type="entry name" value="Vaccinia Virus protein VP39"/>
    <property type="match status" value="1"/>
</dbReference>
<sequence length="494" mass="54500">MLPSRVSIPPPPNPEQEDIFSSALGTLFTDDTQNSHGTPGQSVIYRSPRYGDVTLGIPRHPDVEEGRQLFAHYLWNAGVVAADAIECASSDGQQGLGDGKVLWNKDYWDVRGKDVLELGAGTALPSLVAALSAARSVTITDHPSSPALVADTIAHNVLHNLKINLLPTTSSDSPLLAQSEPRTPTQISIHGLTWGDAHFTSPTTYGKPSNPQPAKHSFDKIIVADCLWIRSQHENIVKTIDSYLRLKEKGTQVAQEEKSDDDKHKQEEDMPCALVIAGFHTGRRTVADFFEIATGSRIGPTDTQDENEHKDEQGRTLDNKGENGPLIAVLRPLHAAELFEIDIDCNIRTWQPERPGEDKDATKRWCVVGVLHSILAARRCNCTICQKGGYTSLRIPSTSFTLISPTSKSSLPDYQPKLKNVHLYFCDKCGVQVFREGTYEVAGAKHELFSVNLGTLEQPQEGLDLRRFKMEYWDMRHDNAGAGPRDEPWEGGLV</sequence>
<keyword evidence="3" id="KW-0862">Zinc</keyword>
<evidence type="ECO:0000313" key="7">
    <source>
        <dbReference type="Proteomes" id="UP001334248"/>
    </source>
</evidence>
<evidence type="ECO:0000256" key="4">
    <source>
        <dbReference type="SAM" id="MobiDB-lite"/>
    </source>
</evidence>
<comment type="caution">
    <text evidence="6">The sequence shown here is derived from an EMBL/GenBank/DDBJ whole genome shotgun (WGS) entry which is preliminary data.</text>
</comment>
<name>A0ABR0RWP2_9EURO</name>
<dbReference type="SUPFAM" id="SSF53335">
    <property type="entry name" value="S-adenosyl-L-methionine-dependent methyltransferases"/>
    <property type="match status" value="1"/>
</dbReference>
<dbReference type="RefSeq" id="XP_064733104.1">
    <property type="nucleotide sequence ID" value="XM_064870651.1"/>
</dbReference>
<dbReference type="GeneID" id="89995666"/>
<accession>A0ABR0RWP2</accession>
<evidence type="ECO:0000313" key="6">
    <source>
        <dbReference type="EMBL" id="KAK5945014.1"/>
    </source>
</evidence>
<dbReference type="SUPFAM" id="SSF51316">
    <property type="entry name" value="Mss4-like"/>
    <property type="match status" value="1"/>
</dbReference>
<protein>
    <recommendedName>
        <fullName evidence="5">CENP-V/GFA domain-containing protein</fullName>
    </recommendedName>
</protein>
<evidence type="ECO:0000256" key="3">
    <source>
        <dbReference type="ARBA" id="ARBA00022833"/>
    </source>
</evidence>
<dbReference type="InterPro" id="IPR011057">
    <property type="entry name" value="Mss4-like_sf"/>
</dbReference>
<evidence type="ECO:0000256" key="1">
    <source>
        <dbReference type="ARBA" id="ARBA00005495"/>
    </source>
</evidence>
<feature type="region of interest" description="Disordered" evidence="4">
    <location>
        <begin position="296"/>
        <end position="323"/>
    </location>
</feature>
<dbReference type="PROSITE" id="PS51891">
    <property type="entry name" value="CENP_V_GFA"/>
    <property type="match status" value="1"/>
</dbReference>
<dbReference type="EMBL" id="JAVHJV010000002">
    <property type="protein sequence ID" value="KAK5945014.1"/>
    <property type="molecule type" value="Genomic_DNA"/>
</dbReference>
<dbReference type="PANTHER" id="PTHR14614">
    <property type="entry name" value="HEPATOCELLULAR CARCINOMA-ASSOCIATED ANTIGEN"/>
    <property type="match status" value="1"/>
</dbReference>
<dbReference type="Gene3D" id="2.170.150.70">
    <property type="match status" value="1"/>
</dbReference>
<feature type="compositionally biased region" description="Basic and acidic residues" evidence="4">
    <location>
        <begin position="306"/>
        <end position="321"/>
    </location>
</feature>
<comment type="similarity">
    <text evidence="1">Belongs to the Gfa family.</text>
</comment>
<dbReference type="Pfam" id="PF10294">
    <property type="entry name" value="Methyltransf_16"/>
    <property type="match status" value="1"/>
</dbReference>
<proteinExistence type="inferred from homology"/>
<keyword evidence="2" id="KW-0479">Metal-binding</keyword>
<organism evidence="6 7">
    <name type="scientific">Knufia obscura</name>
    <dbReference type="NCBI Taxonomy" id="1635080"/>
    <lineage>
        <taxon>Eukaryota</taxon>
        <taxon>Fungi</taxon>
        <taxon>Dikarya</taxon>
        <taxon>Ascomycota</taxon>
        <taxon>Pezizomycotina</taxon>
        <taxon>Eurotiomycetes</taxon>
        <taxon>Chaetothyriomycetidae</taxon>
        <taxon>Chaetothyriales</taxon>
        <taxon>Trichomeriaceae</taxon>
        <taxon>Knufia</taxon>
    </lineage>
</organism>
<dbReference type="Pfam" id="PF04828">
    <property type="entry name" value="GFA"/>
    <property type="match status" value="1"/>
</dbReference>
<dbReference type="InterPro" id="IPR006913">
    <property type="entry name" value="CENP-V/GFA"/>
</dbReference>
<evidence type="ECO:0000256" key="2">
    <source>
        <dbReference type="ARBA" id="ARBA00022723"/>
    </source>
</evidence>
<dbReference type="InterPro" id="IPR029063">
    <property type="entry name" value="SAM-dependent_MTases_sf"/>
</dbReference>
<evidence type="ECO:0000259" key="5">
    <source>
        <dbReference type="PROSITE" id="PS51891"/>
    </source>
</evidence>
<dbReference type="InterPro" id="IPR019410">
    <property type="entry name" value="Methyltransf_16"/>
</dbReference>
<feature type="domain" description="CENP-V/GFA" evidence="5">
    <location>
        <begin position="354"/>
        <end position="474"/>
    </location>
</feature>
<keyword evidence="7" id="KW-1185">Reference proteome</keyword>
<gene>
    <name evidence="6" type="ORF">PMZ80_002217</name>
</gene>
<dbReference type="Proteomes" id="UP001334248">
    <property type="component" value="Unassembled WGS sequence"/>
</dbReference>